<gene>
    <name evidence="1" type="ORF">BST63_35520</name>
</gene>
<dbReference type="Proteomes" id="UP000193884">
    <property type="component" value="Unassembled WGS sequence"/>
</dbReference>
<evidence type="ECO:0000313" key="2">
    <source>
        <dbReference type="Proteomes" id="UP000193884"/>
    </source>
</evidence>
<proteinExistence type="predicted"/>
<evidence type="ECO:0000313" key="1">
    <source>
        <dbReference type="EMBL" id="OSJ21041.1"/>
    </source>
</evidence>
<keyword evidence="2" id="KW-1185">Reference proteome</keyword>
<sequence>MQVPGCCINAGLLSVELFSHVKASIDDNPVARAPPAERRPAHPWPIVVVGRGLLFQKMFQEFRLRLFVNIPHVGGYASPFRVCLRARQSDR</sequence>
<reference evidence="1 2" key="1">
    <citation type="submission" date="2017-03" db="EMBL/GenBank/DDBJ databases">
        <title>Whole genome sequences of fourteen strains of Bradyrhizobium canariense and one strain of Bradyrhizobium japonicum isolated from Lupinus (Papilionoideae: Genisteae) species in Algeria.</title>
        <authorList>
            <person name="Crovadore J."/>
            <person name="Chekireb D."/>
            <person name="Brachmann A."/>
            <person name="Chablais R."/>
            <person name="Cochard B."/>
            <person name="Lefort F."/>
        </authorList>
    </citation>
    <scope>NUCLEOTIDE SEQUENCE [LARGE SCALE GENOMIC DNA]</scope>
    <source>
        <strain evidence="1 2">UBMAN05</strain>
    </source>
</reference>
<organism evidence="1 2">
    <name type="scientific">Bradyrhizobium canariense</name>
    <dbReference type="NCBI Taxonomy" id="255045"/>
    <lineage>
        <taxon>Bacteria</taxon>
        <taxon>Pseudomonadati</taxon>
        <taxon>Pseudomonadota</taxon>
        <taxon>Alphaproteobacteria</taxon>
        <taxon>Hyphomicrobiales</taxon>
        <taxon>Nitrobacteraceae</taxon>
        <taxon>Bradyrhizobium</taxon>
    </lineage>
</organism>
<name>A0ABX3WSU1_9BRAD</name>
<comment type="caution">
    <text evidence="1">The sequence shown here is derived from an EMBL/GenBank/DDBJ whole genome shotgun (WGS) entry which is preliminary data.</text>
</comment>
<dbReference type="EMBL" id="NAFK01000177">
    <property type="protein sequence ID" value="OSJ21041.1"/>
    <property type="molecule type" value="Genomic_DNA"/>
</dbReference>
<protein>
    <submittedName>
        <fullName evidence="1">Uncharacterized protein</fullName>
    </submittedName>
</protein>
<accession>A0ABX3WSU1</accession>